<feature type="domain" description="Fibronectin type-III" evidence="4">
    <location>
        <begin position="466"/>
        <end position="559"/>
    </location>
</feature>
<keyword evidence="1" id="KW-0677">Repeat</keyword>
<gene>
    <name evidence="5" type="ORF">Pa4123_24830</name>
</gene>
<keyword evidence="3" id="KW-0119">Carbohydrate metabolism</keyword>
<feature type="domain" description="Fibronectin type-III" evidence="4">
    <location>
        <begin position="653"/>
        <end position="742"/>
    </location>
</feature>
<dbReference type="Proteomes" id="UP001144280">
    <property type="component" value="Unassembled WGS sequence"/>
</dbReference>
<dbReference type="EMBL" id="BSDI01000009">
    <property type="protein sequence ID" value="GLH97208.1"/>
    <property type="molecule type" value="Genomic_DNA"/>
</dbReference>
<name>A0ABQ5QRF8_9ACTN</name>
<evidence type="ECO:0000313" key="6">
    <source>
        <dbReference type="Proteomes" id="UP001144280"/>
    </source>
</evidence>
<feature type="domain" description="Fibronectin type-III" evidence="4">
    <location>
        <begin position="560"/>
        <end position="651"/>
    </location>
</feature>
<evidence type="ECO:0000259" key="4">
    <source>
        <dbReference type="PROSITE" id="PS50853"/>
    </source>
</evidence>
<dbReference type="RefSeq" id="WP_281894874.1">
    <property type="nucleotide sequence ID" value="NZ_BSDI01000009.1"/>
</dbReference>
<proteinExistence type="predicted"/>
<organism evidence="5 6">
    <name type="scientific">Phytohabitans aurantiacus</name>
    <dbReference type="NCBI Taxonomy" id="3016789"/>
    <lineage>
        <taxon>Bacteria</taxon>
        <taxon>Bacillati</taxon>
        <taxon>Actinomycetota</taxon>
        <taxon>Actinomycetes</taxon>
        <taxon>Micromonosporales</taxon>
        <taxon>Micromonosporaceae</taxon>
    </lineage>
</organism>
<dbReference type="Gene3D" id="2.60.40.10">
    <property type="entry name" value="Immunoglobulins"/>
    <property type="match status" value="4"/>
</dbReference>
<evidence type="ECO:0000256" key="1">
    <source>
        <dbReference type="ARBA" id="ARBA00022737"/>
    </source>
</evidence>
<accession>A0ABQ5QRF8</accession>
<reference evidence="5" key="1">
    <citation type="submission" date="2022-12" db="EMBL/GenBank/DDBJ databases">
        <title>New Phytohabitans aurantiacus sp. RD004123 nov., an actinomycete isolated from soil.</title>
        <authorList>
            <person name="Triningsih D.W."/>
            <person name="Harunari E."/>
            <person name="Igarashi Y."/>
        </authorList>
    </citation>
    <scope>NUCLEOTIDE SEQUENCE</scope>
    <source>
        <strain evidence="5">RD004123</strain>
    </source>
</reference>
<dbReference type="PANTHER" id="PTHR13817:SF73">
    <property type="entry name" value="FIBRONECTIN TYPE-III DOMAIN-CONTAINING PROTEIN"/>
    <property type="match status" value="1"/>
</dbReference>
<evidence type="ECO:0000256" key="3">
    <source>
        <dbReference type="ARBA" id="ARBA00023326"/>
    </source>
</evidence>
<dbReference type="CDD" id="cd00063">
    <property type="entry name" value="FN3"/>
    <property type="match status" value="4"/>
</dbReference>
<keyword evidence="2" id="KW-0326">Glycosidase</keyword>
<dbReference type="PANTHER" id="PTHR13817">
    <property type="entry name" value="TITIN"/>
    <property type="match status" value="1"/>
</dbReference>
<keyword evidence="2" id="KW-0378">Hydrolase</keyword>
<sequence length="742" mass="79493">MNTGRWLAGAAGLVVLGALAIVLLDHDGDASPEPPKAPRLAATHLTSMFSRYGDSGGQWTGGDNTASVPLPDGRVAWLFSDTFLGKVNADHTRPRDSAFINNTIVVQEGAQAVRTLHGGAADKPAALVAPPAAGQYYWAQDGTVEGDHLRVFYNRYRRTGSGLWDFTLTGSALVSFDLPRLGSPHVIDLPLGDRIAWGSAVLEDGGYTYVYGAERTSDALRFAHVARAPAGKLGGAWEFWTGNGWSTAVERSARLLSGVGTGYSVQRVADRYVMVTTEGNLLFNPAIVAYTAPAPTGPWKGPQQLHTPAEATPGTSRVSYDARLHPELARSGKLLVSYNVNSLDADTGYTDARVYRPRFVEIDWPPADPAARAQPPTGLTAAVNDVHPALRWSAVPGAERYWVYERDVTAGQTHPARRPHPVTGTATDAGLLKDGHAYEFSISADGPAAESPPSATVTAVRTRPTVPEGLTAKPLPDGRIALTWANPGANLWYWLYQRDTTTGEQWRRHDFPIDQPRGFTTVPLMHDHAYEFRIAAIGPSGESTPSAVARVTARYAPPPAPTGLRATPGDARATLTWNAPSGVTAYRLYHRDVTAGQPGFTRGQFIAGEPNGMVPGLINGHEYEFRVAAVRHGAEGPPSQSVRATPMLPLPIAPTELEATVTAPGTLTLTWKPLGPGVHYWVHYRDLTAQETEFTKAAFPTVNPPALQPGLLLGHEYEVTVSAANHTGEGPPATPVKVVVTR</sequence>
<keyword evidence="6" id="KW-1185">Reference proteome</keyword>
<dbReference type="InterPro" id="IPR050964">
    <property type="entry name" value="Striated_Muscle_Regulatory"/>
</dbReference>
<dbReference type="InterPro" id="IPR013783">
    <property type="entry name" value="Ig-like_fold"/>
</dbReference>
<dbReference type="Pfam" id="PF00041">
    <property type="entry name" value="fn3"/>
    <property type="match status" value="2"/>
</dbReference>
<dbReference type="InterPro" id="IPR003961">
    <property type="entry name" value="FN3_dom"/>
</dbReference>
<protein>
    <recommendedName>
        <fullName evidence="4">Fibronectin type-III domain-containing protein</fullName>
    </recommendedName>
</protein>
<keyword evidence="3" id="KW-0624">Polysaccharide degradation</keyword>
<evidence type="ECO:0000313" key="5">
    <source>
        <dbReference type="EMBL" id="GLH97208.1"/>
    </source>
</evidence>
<dbReference type="PROSITE" id="PS50853">
    <property type="entry name" value="FN3"/>
    <property type="match status" value="4"/>
</dbReference>
<evidence type="ECO:0000256" key="2">
    <source>
        <dbReference type="ARBA" id="ARBA00023295"/>
    </source>
</evidence>
<comment type="caution">
    <text evidence="5">The sequence shown here is derived from an EMBL/GenBank/DDBJ whole genome shotgun (WGS) entry which is preliminary data.</text>
</comment>
<dbReference type="SMART" id="SM00060">
    <property type="entry name" value="FN3"/>
    <property type="match status" value="4"/>
</dbReference>
<dbReference type="SUPFAM" id="SSF49265">
    <property type="entry name" value="Fibronectin type III"/>
    <property type="match status" value="3"/>
</dbReference>
<dbReference type="InterPro" id="IPR036116">
    <property type="entry name" value="FN3_sf"/>
</dbReference>
<feature type="domain" description="Fibronectin type-III" evidence="4">
    <location>
        <begin position="365"/>
        <end position="465"/>
    </location>
</feature>
<dbReference type="InterPro" id="IPR025442">
    <property type="entry name" value="DUF4185"/>
</dbReference>
<dbReference type="Pfam" id="PF13810">
    <property type="entry name" value="DUF4185"/>
    <property type="match status" value="1"/>
</dbReference>